<dbReference type="STRING" id="690850.Desaf_1937"/>
<dbReference type="HOGENOM" id="CLU_102577_0_0_7"/>
<feature type="chain" id="PRO_5003308060" description="Lipoprotein" evidence="1">
    <location>
        <begin position="19"/>
        <end position="175"/>
    </location>
</feature>
<accession>F3Z2U9</accession>
<dbReference type="eggNOG" id="COG2314">
    <property type="taxonomic scope" value="Bacteria"/>
</dbReference>
<keyword evidence="3" id="KW-1185">Reference proteome</keyword>
<sequence precursor="true">MRSAILLILAIFTLAACGSSEPDNRPADQKAFSAVVLQYAKAYKDAPNEIIQNEQRALRKTALASTMQEPAASGWIGKIDDIGTSGSSATLTIKCTGFSAKTWNNSFSEGEAGTFIPQNSPLFATVRSLKKGDLVQFSGQLFPDDQDHFREVSMTESGGMTEPEFLFRFTEVKSF</sequence>
<evidence type="ECO:0000313" key="3">
    <source>
        <dbReference type="Proteomes" id="UP000007844"/>
    </source>
</evidence>
<protein>
    <recommendedName>
        <fullName evidence="4">Lipoprotein</fullName>
    </recommendedName>
</protein>
<organism evidence="2 3">
    <name type="scientific">Desulfocurvibacter africanus subsp. africanus str. Walvis Bay</name>
    <dbReference type="NCBI Taxonomy" id="690850"/>
    <lineage>
        <taxon>Bacteria</taxon>
        <taxon>Pseudomonadati</taxon>
        <taxon>Thermodesulfobacteriota</taxon>
        <taxon>Desulfovibrionia</taxon>
        <taxon>Desulfovibrionales</taxon>
        <taxon>Desulfovibrionaceae</taxon>
        <taxon>Desulfocurvibacter</taxon>
    </lineage>
</organism>
<evidence type="ECO:0008006" key="4">
    <source>
        <dbReference type="Google" id="ProtNLM"/>
    </source>
</evidence>
<evidence type="ECO:0000256" key="1">
    <source>
        <dbReference type="SAM" id="SignalP"/>
    </source>
</evidence>
<dbReference type="AlphaFoldDB" id="F3Z2U9"/>
<dbReference type="RefSeq" id="WP_014260018.1">
    <property type="nucleotide sequence ID" value="NC_016629.1"/>
</dbReference>
<dbReference type="EMBL" id="CP003221">
    <property type="protein sequence ID" value="EGJ50266.1"/>
    <property type="molecule type" value="Genomic_DNA"/>
</dbReference>
<gene>
    <name evidence="2" type="ORF">Desaf_1937</name>
</gene>
<dbReference type="KEGG" id="daf:Desaf_1937"/>
<dbReference type="PROSITE" id="PS51257">
    <property type="entry name" value="PROKAR_LIPOPROTEIN"/>
    <property type="match status" value="1"/>
</dbReference>
<reference evidence="2 3" key="1">
    <citation type="journal article" date="2011" name="J. Bacteriol.">
        <title>Genome sequence of the mercury-methylating and pleomorphic Desulfovibrio africanus Strain Walvis Bay.</title>
        <authorList>
            <person name="Brown S.D."/>
            <person name="Wall J.D."/>
            <person name="Kucken A.M."/>
            <person name="Gilmour C.C."/>
            <person name="Podar M."/>
            <person name="Brandt C.C."/>
            <person name="Teshima H."/>
            <person name="Detter J.C."/>
            <person name="Han C.S."/>
            <person name="Land M.L."/>
            <person name="Lucas S."/>
            <person name="Han J."/>
            <person name="Pennacchio L."/>
            <person name="Nolan M."/>
            <person name="Pitluck S."/>
            <person name="Woyke T."/>
            <person name="Goodwin L."/>
            <person name="Palumbo A.V."/>
            <person name="Elias D.A."/>
        </authorList>
    </citation>
    <scope>NUCLEOTIDE SEQUENCE [LARGE SCALE GENOMIC DNA]</scope>
    <source>
        <strain evidence="2 3">Walvis Bay</strain>
    </source>
</reference>
<evidence type="ECO:0000313" key="2">
    <source>
        <dbReference type="EMBL" id="EGJ50266.1"/>
    </source>
</evidence>
<dbReference type="Proteomes" id="UP000007844">
    <property type="component" value="Chromosome"/>
</dbReference>
<feature type="signal peptide" evidence="1">
    <location>
        <begin position="1"/>
        <end position="18"/>
    </location>
</feature>
<name>F3Z2U9_DESAF</name>
<keyword evidence="1" id="KW-0732">Signal</keyword>
<proteinExistence type="predicted"/>